<dbReference type="GO" id="GO:0031417">
    <property type="term" value="C:NatC complex"/>
    <property type="evidence" value="ECO:0007669"/>
    <property type="project" value="TreeGrafter"/>
</dbReference>
<dbReference type="Proteomes" id="UP001056384">
    <property type="component" value="Chromosome 8"/>
</dbReference>
<comment type="similarity">
    <text evidence="3">Belongs to the acetyltransferase family. MAK3 subfamily.</text>
</comment>
<dbReference type="InterPro" id="IPR016181">
    <property type="entry name" value="Acyl_CoA_acyltransferase"/>
</dbReference>
<evidence type="ECO:0000313" key="6">
    <source>
        <dbReference type="EMBL" id="USW55914.1"/>
    </source>
</evidence>
<name>A0A9Q9AVZ6_9PEZI</name>
<organism evidence="6 7">
    <name type="scientific">Septoria linicola</name>
    <dbReference type="NCBI Taxonomy" id="215465"/>
    <lineage>
        <taxon>Eukaryota</taxon>
        <taxon>Fungi</taxon>
        <taxon>Dikarya</taxon>
        <taxon>Ascomycota</taxon>
        <taxon>Pezizomycotina</taxon>
        <taxon>Dothideomycetes</taxon>
        <taxon>Dothideomycetidae</taxon>
        <taxon>Mycosphaerellales</taxon>
        <taxon>Mycosphaerellaceae</taxon>
        <taxon>Septoria</taxon>
    </lineage>
</organism>
<dbReference type="PROSITE" id="PS51186">
    <property type="entry name" value="GNAT"/>
    <property type="match status" value="1"/>
</dbReference>
<evidence type="ECO:0000259" key="5">
    <source>
        <dbReference type="PROSITE" id="PS51186"/>
    </source>
</evidence>
<feature type="region of interest" description="Disordered" evidence="4">
    <location>
        <begin position="185"/>
        <end position="204"/>
    </location>
</feature>
<dbReference type="GO" id="GO:0004596">
    <property type="term" value="F:protein-N-terminal amino-acid acetyltransferase activity"/>
    <property type="evidence" value="ECO:0007669"/>
    <property type="project" value="InterPro"/>
</dbReference>
<evidence type="ECO:0000256" key="3">
    <source>
        <dbReference type="ARBA" id="ARBA00024025"/>
    </source>
</evidence>
<evidence type="ECO:0000256" key="1">
    <source>
        <dbReference type="ARBA" id="ARBA00022679"/>
    </source>
</evidence>
<keyword evidence="1" id="KW-0808">Transferase</keyword>
<proteinExistence type="inferred from homology"/>
<dbReference type="PANTHER" id="PTHR45896:SF1">
    <property type="entry name" value="N-ALPHA-ACETYLTRANSFERASE 30"/>
    <property type="match status" value="1"/>
</dbReference>
<dbReference type="EMBL" id="CP099425">
    <property type="protein sequence ID" value="USW55914.1"/>
    <property type="molecule type" value="Genomic_DNA"/>
</dbReference>
<dbReference type="Gene3D" id="3.40.630.30">
    <property type="match status" value="1"/>
</dbReference>
<evidence type="ECO:0000256" key="4">
    <source>
        <dbReference type="SAM" id="MobiDB-lite"/>
    </source>
</evidence>
<keyword evidence="7" id="KW-1185">Reference proteome</keyword>
<evidence type="ECO:0000256" key="2">
    <source>
        <dbReference type="ARBA" id="ARBA00023315"/>
    </source>
</evidence>
<dbReference type="PANTHER" id="PTHR45896">
    <property type="entry name" value="N-ALPHA-ACETYLTRANSFERASE 30"/>
    <property type="match status" value="1"/>
</dbReference>
<dbReference type="CDD" id="cd04301">
    <property type="entry name" value="NAT_SF"/>
    <property type="match status" value="1"/>
</dbReference>
<dbReference type="InterPro" id="IPR044542">
    <property type="entry name" value="NAA30-like"/>
</dbReference>
<dbReference type="InterPro" id="IPR000182">
    <property type="entry name" value="GNAT_dom"/>
</dbReference>
<evidence type="ECO:0000313" key="7">
    <source>
        <dbReference type="Proteomes" id="UP001056384"/>
    </source>
</evidence>
<protein>
    <submittedName>
        <fullName evidence="6">GNAT domain, acyl-CoA N-acyltransferase, N-alpha-acetyltransferase 30</fullName>
    </submittedName>
</protein>
<accession>A0A9Q9AVZ6</accession>
<dbReference type="SUPFAM" id="SSF55729">
    <property type="entry name" value="Acyl-CoA N-acyltransferases (Nat)"/>
    <property type="match status" value="1"/>
</dbReference>
<sequence length="238" mass="27129">MSTSTEAADKTTSSSTKTTDDVRYICYGEEKESQWLPAIKQLISKDLSEPYSIYVYRYFLYQWGNLCFMALNPQDELVGVIVCKLEPHRGGPMRGYIAMLATREDQRGKGIAGKLVRMACDEMIAQDADEIALETEIDNIPSLRIYEKLGFIRSKRLHRYYLNGNTAYRLLLYLKPGIPYKPTFPPDYPPLDPGESTYHNPDDPRAALLHEDLIERQAAQMSIEDVHGERHDIRGSGT</sequence>
<feature type="domain" description="N-acetyltransferase" evidence="5">
    <location>
        <begin position="25"/>
        <end position="175"/>
    </location>
</feature>
<dbReference type="Pfam" id="PF00583">
    <property type="entry name" value="Acetyltransf_1"/>
    <property type="match status" value="1"/>
</dbReference>
<gene>
    <name evidence="6" type="ORF">Slin15195_G092330</name>
</gene>
<reference evidence="6" key="1">
    <citation type="submission" date="2022-06" db="EMBL/GenBank/DDBJ databases">
        <title>Complete genome sequences of two strains of the flax pathogen Septoria linicola.</title>
        <authorList>
            <person name="Lapalu N."/>
            <person name="Simon A."/>
            <person name="Demenou B."/>
            <person name="Paumier D."/>
            <person name="Guillot M.-P."/>
            <person name="Gout L."/>
            <person name="Valade R."/>
        </authorList>
    </citation>
    <scope>NUCLEOTIDE SEQUENCE</scope>
    <source>
        <strain evidence="6">SE15195</strain>
    </source>
</reference>
<dbReference type="AlphaFoldDB" id="A0A9Q9AVZ6"/>
<keyword evidence="2" id="KW-0012">Acyltransferase</keyword>